<evidence type="ECO:0000313" key="2">
    <source>
        <dbReference type="EMBL" id="KTD38697.1"/>
    </source>
</evidence>
<reference evidence="2 3" key="1">
    <citation type="submission" date="2015-11" db="EMBL/GenBank/DDBJ databases">
        <title>Genomic analysis of 38 Legionella species identifies large and diverse effector repertoires.</title>
        <authorList>
            <person name="Burstein D."/>
            <person name="Amaro F."/>
            <person name="Zusman T."/>
            <person name="Lifshitz Z."/>
            <person name="Cohen O."/>
            <person name="Gilbert J.A."/>
            <person name="Pupko T."/>
            <person name="Shuman H.A."/>
            <person name="Segal G."/>
        </authorList>
    </citation>
    <scope>NUCLEOTIDE SEQUENCE [LARGE SCALE GENOMIC DNA]</scope>
    <source>
        <strain evidence="2 3">Oak Ridge-10</strain>
    </source>
</reference>
<sequence length="184" mass="19882">MSTVRTSLSALLAFFTLGSGINVYAETRADYADYCTKAGGVAEKMTAEFLTPGRWVQGQSKSFCNFYLENAFVSIGLETFASNKPSIAATYSKRLKEVDVDSALWKGESSNPAHNVCKNLGGANIGFVTDGGFANHLGQSDICVFGDGSMVSGWSLIYMANHREGYDEIKSQVKAEPLNIHIPN</sequence>
<feature type="signal peptide" evidence="1">
    <location>
        <begin position="1"/>
        <end position="25"/>
    </location>
</feature>
<organism evidence="2 3">
    <name type="scientific">Legionella oakridgensis</name>
    <dbReference type="NCBI Taxonomy" id="29423"/>
    <lineage>
        <taxon>Bacteria</taxon>
        <taxon>Pseudomonadati</taxon>
        <taxon>Pseudomonadota</taxon>
        <taxon>Gammaproteobacteria</taxon>
        <taxon>Legionellales</taxon>
        <taxon>Legionellaceae</taxon>
        <taxon>Legionella</taxon>
    </lineage>
</organism>
<dbReference type="AlphaFoldDB" id="A0A0W0X2C5"/>
<gene>
    <name evidence="2" type="ORF">Loak_1185</name>
</gene>
<keyword evidence="1" id="KW-0732">Signal</keyword>
<proteinExistence type="predicted"/>
<dbReference type="RefSeq" id="WP_025386297.1">
    <property type="nucleotide sequence ID" value="NZ_KV441803.1"/>
</dbReference>
<dbReference type="PATRIC" id="fig|29423.5.peg.1238"/>
<dbReference type="EMBL" id="LNYP01000024">
    <property type="protein sequence ID" value="KTD38697.1"/>
    <property type="molecule type" value="Genomic_DNA"/>
</dbReference>
<feature type="chain" id="PRO_5006916068" evidence="1">
    <location>
        <begin position="26"/>
        <end position="184"/>
    </location>
</feature>
<evidence type="ECO:0000313" key="3">
    <source>
        <dbReference type="Proteomes" id="UP000054858"/>
    </source>
</evidence>
<name>A0A0W0X2C5_9GAMM</name>
<comment type="caution">
    <text evidence="2">The sequence shown here is derived from an EMBL/GenBank/DDBJ whole genome shotgun (WGS) entry which is preliminary data.</text>
</comment>
<protein>
    <submittedName>
        <fullName evidence="2">Uncharacterized protein</fullName>
    </submittedName>
</protein>
<accession>A0A0W0X2C5</accession>
<evidence type="ECO:0000256" key="1">
    <source>
        <dbReference type="SAM" id="SignalP"/>
    </source>
</evidence>
<dbReference type="Proteomes" id="UP000054858">
    <property type="component" value="Unassembled WGS sequence"/>
</dbReference>